<name>A0A6M0RXL8_9CYAN</name>
<gene>
    <name evidence="3" type="ORF">DXZ20_36050</name>
</gene>
<sequence>MGFLKRIFKQDKPAGASITAGRRPGAKKASTPKKTAAAPTAAAANNAPSSSPAAENEIPLCKIGLTGEFDESGLAKRVTLAFDEDSQLDDVETLWVAQLSSKVVLKGKVPSQAILDKMIAVAKDVDGATAVDTSQVEIG</sequence>
<reference evidence="3 4" key="1">
    <citation type="journal article" date="2020" name="Microb. Ecol.">
        <title>Ecogenomics of the Marine Benthic Filamentous Cyanobacterium Adonisia.</title>
        <authorList>
            <person name="Walter J.M."/>
            <person name="Coutinho F.H."/>
            <person name="Leomil L."/>
            <person name="Hargreaves P.I."/>
            <person name="Campeao M.E."/>
            <person name="Vieira V.V."/>
            <person name="Silva B.S."/>
            <person name="Fistarol G.O."/>
            <person name="Salomon P.S."/>
            <person name="Sawabe T."/>
            <person name="Mino S."/>
            <person name="Hosokawa M."/>
            <person name="Miyashita H."/>
            <person name="Maruyama F."/>
            <person name="van Verk M.C."/>
            <person name="Dutilh B.E."/>
            <person name="Thompson C.C."/>
            <person name="Thompson F.L."/>
        </authorList>
    </citation>
    <scope>NUCLEOTIDE SEQUENCE [LARGE SCALE GENOMIC DNA]</scope>
    <source>
        <strain evidence="3 4">CCMR0081</strain>
    </source>
</reference>
<feature type="compositionally biased region" description="Low complexity" evidence="1">
    <location>
        <begin position="27"/>
        <end position="54"/>
    </location>
</feature>
<evidence type="ECO:0000313" key="3">
    <source>
        <dbReference type="EMBL" id="NEZ60955.1"/>
    </source>
</evidence>
<evidence type="ECO:0000259" key="2">
    <source>
        <dbReference type="PROSITE" id="PS50914"/>
    </source>
</evidence>
<feature type="domain" description="BON" evidence="2">
    <location>
        <begin position="70"/>
        <end position="139"/>
    </location>
</feature>
<dbReference type="EMBL" id="QXHD01000004">
    <property type="protein sequence ID" value="NEZ60955.1"/>
    <property type="molecule type" value="Genomic_DNA"/>
</dbReference>
<dbReference type="InterPro" id="IPR007055">
    <property type="entry name" value="BON_dom"/>
</dbReference>
<accession>A0A6M0RXL8</accession>
<dbReference type="PROSITE" id="PS50914">
    <property type="entry name" value="BON"/>
    <property type="match status" value="1"/>
</dbReference>
<evidence type="ECO:0000256" key="1">
    <source>
        <dbReference type="SAM" id="MobiDB-lite"/>
    </source>
</evidence>
<dbReference type="RefSeq" id="WP_163669670.1">
    <property type="nucleotide sequence ID" value="NZ_QXHD01000004.1"/>
</dbReference>
<keyword evidence="4" id="KW-1185">Reference proteome</keyword>
<dbReference type="AlphaFoldDB" id="A0A6M0RXL8"/>
<protein>
    <submittedName>
        <fullName evidence="3">Phospholipid-binding protein</fullName>
    </submittedName>
</protein>
<evidence type="ECO:0000313" key="4">
    <source>
        <dbReference type="Proteomes" id="UP000481033"/>
    </source>
</evidence>
<organism evidence="3 4">
    <name type="scientific">Adonisia turfae CCMR0081</name>
    <dbReference type="NCBI Taxonomy" id="2292702"/>
    <lineage>
        <taxon>Bacteria</taxon>
        <taxon>Bacillati</taxon>
        <taxon>Cyanobacteriota</taxon>
        <taxon>Adonisia</taxon>
        <taxon>Adonisia turfae</taxon>
    </lineage>
</organism>
<proteinExistence type="predicted"/>
<comment type="caution">
    <text evidence="3">The sequence shown here is derived from an EMBL/GenBank/DDBJ whole genome shotgun (WGS) entry which is preliminary data.</text>
</comment>
<feature type="region of interest" description="Disordered" evidence="1">
    <location>
        <begin position="1"/>
        <end position="55"/>
    </location>
</feature>
<dbReference type="Proteomes" id="UP000481033">
    <property type="component" value="Unassembled WGS sequence"/>
</dbReference>